<name>A0A6G1IL69_9PLEO</name>
<feature type="domain" description="GST N-terminal" evidence="2">
    <location>
        <begin position="4"/>
        <end position="85"/>
    </location>
</feature>
<dbReference type="Pfam" id="PF13409">
    <property type="entry name" value="GST_N_2"/>
    <property type="match status" value="1"/>
</dbReference>
<dbReference type="PANTHER" id="PTHR44051:SF23">
    <property type="entry name" value="GLUTATHIONE S-TRANSFERASE-LIKE PROTEIN TPCF"/>
    <property type="match status" value="1"/>
</dbReference>
<dbReference type="InterPro" id="IPR040079">
    <property type="entry name" value="Glutathione_S-Trfase"/>
</dbReference>
<dbReference type="SUPFAM" id="SSF47616">
    <property type="entry name" value="GST C-terminal domain-like"/>
    <property type="match status" value="1"/>
</dbReference>
<gene>
    <name evidence="4" type="ORF">K458DRAFT_422868</name>
</gene>
<dbReference type="InterPro" id="IPR004045">
    <property type="entry name" value="Glutathione_S-Trfase_N"/>
</dbReference>
<keyword evidence="4" id="KW-0808">Transferase</keyword>
<dbReference type="PANTHER" id="PTHR44051">
    <property type="entry name" value="GLUTATHIONE S-TRANSFERASE-RELATED"/>
    <property type="match status" value="1"/>
</dbReference>
<dbReference type="InterPro" id="IPR004046">
    <property type="entry name" value="GST_C"/>
</dbReference>
<dbReference type="SUPFAM" id="SSF52833">
    <property type="entry name" value="Thioredoxin-like"/>
    <property type="match status" value="1"/>
</dbReference>
<dbReference type="InterPro" id="IPR010987">
    <property type="entry name" value="Glutathione-S-Trfase_C-like"/>
</dbReference>
<dbReference type="PROSITE" id="PS50405">
    <property type="entry name" value="GST_CTER"/>
    <property type="match status" value="1"/>
</dbReference>
<dbReference type="OrthoDB" id="422574at2759"/>
<dbReference type="InterPro" id="IPR036282">
    <property type="entry name" value="Glutathione-S-Trfase_C_sf"/>
</dbReference>
<evidence type="ECO:0000259" key="2">
    <source>
        <dbReference type="PROSITE" id="PS50404"/>
    </source>
</evidence>
<feature type="domain" description="GST C-terminal" evidence="3">
    <location>
        <begin position="92"/>
        <end position="220"/>
    </location>
</feature>
<evidence type="ECO:0000313" key="4">
    <source>
        <dbReference type="EMBL" id="KAF2678629.1"/>
    </source>
</evidence>
<proteinExistence type="inferred from homology"/>
<evidence type="ECO:0000259" key="3">
    <source>
        <dbReference type="PROSITE" id="PS50405"/>
    </source>
</evidence>
<dbReference type="PROSITE" id="PS50404">
    <property type="entry name" value="GST_NTER"/>
    <property type="match status" value="1"/>
</dbReference>
<keyword evidence="5" id="KW-1185">Reference proteome</keyword>
<reference evidence="4" key="1">
    <citation type="journal article" date="2020" name="Stud. Mycol.">
        <title>101 Dothideomycetes genomes: a test case for predicting lifestyles and emergence of pathogens.</title>
        <authorList>
            <person name="Haridas S."/>
            <person name="Albert R."/>
            <person name="Binder M."/>
            <person name="Bloem J."/>
            <person name="Labutti K."/>
            <person name="Salamov A."/>
            <person name="Andreopoulos B."/>
            <person name="Baker S."/>
            <person name="Barry K."/>
            <person name="Bills G."/>
            <person name="Bluhm B."/>
            <person name="Cannon C."/>
            <person name="Castanera R."/>
            <person name="Culley D."/>
            <person name="Daum C."/>
            <person name="Ezra D."/>
            <person name="Gonzalez J."/>
            <person name="Henrissat B."/>
            <person name="Kuo A."/>
            <person name="Liang C."/>
            <person name="Lipzen A."/>
            <person name="Lutzoni F."/>
            <person name="Magnuson J."/>
            <person name="Mondo S."/>
            <person name="Nolan M."/>
            <person name="Ohm R."/>
            <person name="Pangilinan J."/>
            <person name="Park H.-J."/>
            <person name="Ramirez L."/>
            <person name="Alfaro M."/>
            <person name="Sun H."/>
            <person name="Tritt A."/>
            <person name="Yoshinaga Y."/>
            <person name="Zwiers L.-H."/>
            <person name="Turgeon B."/>
            <person name="Goodwin S."/>
            <person name="Spatafora J."/>
            <person name="Crous P."/>
            <person name="Grigoriev I."/>
        </authorList>
    </citation>
    <scope>NUCLEOTIDE SEQUENCE</scope>
    <source>
        <strain evidence="4">CBS 122367</strain>
    </source>
</reference>
<dbReference type="CDD" id="cd03048">
    <property type="entry name" value="GST_N_Ure2p_like"/>
    <property type="match status" value="1"/>
</dbReference>
<dbReference type="SFLD" id="SFLDG00358">
    <property type="entry name" value="Main_(cytGST)"/>
    <property type="match status" value="1"/>
</dbReference>
<dbReference type="EMBL" id="MU005610">
    <property type="protein sequence ID" value="KAF2678629.1"/>
    <property type="molecule type" value="Genomic_DNA"/>
</dbReference>
<dbReference type="SFLD" id="SFLDS00019">
    <property type="entry name" value="Glutathione_Transferase_(cytos"/>
    <property type="match status" value="1"/>
</dbReference>
<dbReference type="Gene3D" id="3.40.30.10">
    <property type="entry name" value="Glutaredoxin"/>
    <property type="match status" value="1"/>
</dbReference>
<dbReference type="Proteomes" id="UP000799291">
    <property type="component" value="Unassembled WGS sequence"/>
</dbReference>
<dbReference type="InterPro" id="IPR036249">
    <property type="entry name" value="Thioredoxin-like_sf"/>
</dbReference>
<dbReference type="Gene3D" id="1.20.1050.10">
    <property type="match status" value="1"/>
</dbReference>
<dbReference type="AlphaFoldDB" id="A0A6G1IL69"/>
<accession>A0A6G1IL69</accession>
<dbReference type="Pfam" id="PF14497">
    <property type="entry name" value="GST_C_3"/>
    <property type="match status" value="1"/>
</dbReference>
<comment type="similarity">
    <text evidence="1">Belongs to the GST superfamily.</text>
</comment>
<dbReference type="GO" id="GO:0016740">
    <property type="term" value="F:transferase activity"/>
    <property type="evidence" value="ECO:0007669"/>
    <property type="project" value="UniProtKB-KW"/>
</dbReference>
<organism evidence="4 5">
    <name type="scientific">Lentithecium fluviatile CBS 122367</name>
    <dbReference type="NCBI Taxonomy" id="1168545"/>
    <lineage>
        <taxon>Eukaryota</taxon>
        <taxon>Fungi</taxon>
        <taxon>Dikarya</taxon>
        <taxon>Ascomycota</taxon>
        <taxon>Pezizomycotina</taxon>
        <taxon>Dothideomycetes</taxon>
        <taxon>Pleosporomycetidae</taxon>
        <taxon>Pleosporales</taxon>
        <taxon>Massarineae</taxon>
        <taxon>Lentitheciaceae</taxon>
        <taxon>Lentithecium</taxon>
    </lineage>
</organism>
<evidence type="ECO:0000256" key="1">
    <source>
        <dbReference type="ARBA" id="ARBA00007409"/>
    </source>
</evidence>
<protein>
    <submittedName>
        <fullName evidence="4">Putative glutathione S-transferase 1</fullName>
    </submittedName>
</protein>
<sequence length="220" mass="25158">MTTLQPIQVWGQQGPNPPKIAMLLHELGLPLAYQPIGWADLKQPAYLAINPNGRLPAIHDPNTNLTLWESGAIIEYLLETYDTAHKLGFAPGTPEYYLAKQWLFYQVSGQGPYYGQFYWFKNLHGEKVESAIARYLNEIKRVTGVVEGHLGRQEKGADGPWLVGGRYSYVDMAWLMWQRTVVNVTSKEELDMDEFPLVKDWMERIGKREAVKKVLDALKH</sequence>
<evidence type="ECO:0000313" key="5">
    <source>
        <dbReference type="Proteomes" id="UP000799291"/>
    </source>
</evidence>